<reference evidence="1 2" key="2">
    <citation type="journal article" date="2022" name="Mol. Ecol. Resour.">
        <title>The genomes of chicory, endive, great burdock and yacon provide insights into Asteraceae paleo-polyploidization history and plant inulin production.</title>
        <authorList>
            <person name="Fan W."/>
            <person name="Wang S."/>
            <person name="Wang H."/>
            <person name="Wang A."/>
            <person name="Jiang F."/>
            <person name="Liu H."/>
            <person name="Zhao H."/>
            <person name="Xu D."/>
            <person name="Zhang Y."/>
        </authorList>
    </citation>
    <scope>NUCLEOTIDE SEQUENCE [LARGE SCALE GENOMIC DNA]</scope>
    <source>
        <strain evidence="2">cv. Niubang</strain>
    </source>
</reference>
<evidence type="ECO:0000313" key="1">
    <source>
        <dbReference type="EMBL" id="KAI3728972.1"/>
    </source>
</evidence>
<protein>
    <submittedName>
        <fullName evidence="1">Uncharacterized protein</fullName>
    </submittedName>
</protein>
<comment type="caution">
    <text evidence="1">The sequence shown here is derived from an EMBL/GenBank/DDBJ whole genome shotgun (WGS) entry which is preliminary data.</text>
</comment>
<dbReference type="Proteomes" id="UP001055879">
    <property type="component" value="Linkage Group LG05"/>
</dbReference>
<dbReference type="EMBL" id="CM042051">
    <property type="protein sequence ID" value="KAI3728972.1"/>
    <property type="molecule type" value="Genomic_DNA"/>
</dbReference>
<gene>
    <name evidence="1" type="ORF">L6452_17617</name>
</gene>
<organism evidence="1 2">
    <name type="scientific">Arctium lappa</name>
    <name type="common">Greater burdock</name>
    <name type="synonym">Lappa major</name>
    <dbReference type="NCBI Taxonomy" id="4217"/>
    <lineage>
        <taxon>Eukaryota</taxon>
        <taxon>Viridiplantae</taxon>
        <taxon>Streptophyta</taxon>
        <taxon>Embryophyta</taxon>
        <taxon>Tracheophyta</taxon>
        <taxon>Spermatophyta</taxon>
        <taxon>Magnoliopsida</taxon>
        <taxon>eudicotyledons</taxon>
        <taxon>Gunneridae</taxon>
        <taxon>Pentapetalae</taxon>
        <taxon>asterids</taxon>
        <taxon>campanulids</taxon>
        <taxon>Asterales</taxon>
        <taxon>Asteraceae</taxon>
        <taxon>Carduoideae</taxon>
        <taxon>Cardueae</taxon>
        <taxon>Arctiinae</taxon>
        <taxon>Arctium</taxon>
    </lineage>
</organism>
<keyword evidence="2" id="KW-1185">Reference proteome</keyword>
<proteinExistence type="predicted"/>
<sequence>MHIFLLAVLLIVHHLYNFNLNFSRLVSSLHLLLFWFSIFFTSATGDLDLLSLSMKLRQEEIADEEEVDSSLSFSVFPSSPKKEKPFQDP</sequence>
<accession>A0ACB9C3S0</accession>
<evidence type="ECO:0000313" key="2">
    <source>
        <dbReference type="Proteomes" id="UP001055879"/>
    </source>
</evidence>
<name>A0ACB9C3S0_ARCLA</name>
<reference evidence="2" key="1">
    <citation type="journal article" date="2022" name="Mol. Ecol. Resour.">
        <title>The genomes of chicory, endive, great burdock and yacon provide insights into Asteraceae palaeo-polyploidization history and plant inulin production.</title>
        <authorList>
            <person name="Fan W."/>
            <person name="Wang S."/>
            <person name="Wang H."/>
            <person name="Wang A."/>
            <person name="Jiang F."/>
            <person name="Liu H."/>
            <person name="Zhao H."/>
            <person name="Xu D."/>
            <person name="Zhang Y."/>
        </authorList>
    </citation>
    <scope>NUCLEOTIDE SEQUENCE [LARGE SCALE GENOMIC DNA]</scope>
    <source>
        <strain evidence="2">cv. Niubang</strain>
    </source>
</reference>